<dbReference type="InParanoid" id="C8VL75"/>
<dbReference type="HOGENOM" id="CLU_3428520_0_0_1"/>
<evidence type="ECO:0000313" key="1">
    <source>
        <dbReference type="EMBL" id="CBF84529.1"/>
    </source>
</evidence>
<proteinExistence type="predicted"/>
<name>C8VL75_EMENI</name>
<dbReference type="Proteomes" id="UP000000560">
    <property type="component" value="Chromosome VII"/>
</dbReference>
<gene>
    <name evidence="1" type="ORF">ANIA_11638</name>
</gene>
<reference evidence="2" key="2">
    <citation type="journal article" date="2009" name="Fungal Genet. Biol.">
        <title>The 2008 update of the Aspergillus nidulans genome annotation: a community effort.</title>
        <authorList>
            <person name="Wortman J.R."/>
            <person name="Gilsenan J.M."/>
            <person name="Joardar V."/>
            <person name="Deegan J."/>
            <person name="Clutterbuck J."/>
            <person name="Andersen M.R."/>
            <person name="Archer D."/>
            <person name="Bencina M."/>
            <person name="Braus G."/>
            <person name="Coutinho P."/>
            <person name="von Dohren H."/>
            <person name="Doonan J."/>
            <person name="Driessen A.J."/>
            <person name="Durek P."/>
            <person name="Espeso E."/>
            <person name="Fekete E."/>
            <person name="Flipphi M."/>
            <person name="Estrada C.G."/>
            <person name="Geysens S."/>
            <person name="Goldman G."/>
            <person name="de Groot P.W."/>
            <person name="Hansen K."/>
            <person name="Harris S.D."/>
            <person name="Heinekamp T."/>
            <person name="Helmstaedt K."/>
            <person name="Henrissat B."/>
            <person name="Hofmann G."/>
            <person name="Homan T."/>
            <person name="Horio T."/>
            <person name="Horiuchi H."/>
            <person name="James S."/>
            <person name="Jones M."/>
            <person name="Karaffa L."/>
            <person name="Karanyi Z."/>
            <person name="Kato M."/>
            <person name="Keller N."/>
            <person name="Kelly D.E."/>
            <person name="Kiel J.A."/>
            <person name="Kim J.M."/>
            <person name="van der Klei I.J."/>
            <person name="Klis F.M."/>
            <person name="Kovalchuk A."/>
            <person name="Krasevec N."/>
            <person name="Kubicek C.P."/>
            <person name="Liu B."/>
            <person name="Maccabe A."/>
            <person name="Meyer V."/>
            <person name="Mirabito P."/>
            <person name="Miskei M."/>
            <person name="Mos M."/>
            <person name="Mullins J."/>
            <person name="Nelson D.R."/>
            <person name="Nielsen J."/>
            <person name="Oakley B.R."/>
            <person name="Osmani S.A."/>
            <person name="Pakula T."/>
            <person name="Paszewski A."/>
            <person name="Paulsen I."/>
            <person name="Pilsyk S."/>
            <person name="Pocsi I."/>
            <person name="Punt P.J."/>
            <person name="Ram A.F."/>
            <person name="Ren Q."/>
            <person name="Robellet X."/>
            <person name="Robson G."/>
            <person name="Seiboth B."/>
            <person name="van Solingen P."/>
            <person name="Specht T."/>
            <person name="Sun J."/>
            <person name="Taheri-Talesh N."/>
            <person name="Takeshita N."/>
            <person name="Ussery D."/>
            <person name="vanKuyk P.A."/>
            <person name="Visser H."/>
            <person name="van de Vondervoort P.J."/>
            <person name="de Vries R.P."/>
            <person name="Walton J."/>
            <person name="Xiang X."/>
            <person name="Xiong Y."/>
            <person name="Zeng A.P."/>
            <person name="Brandt B.W."/>
            <person name="Cornell M.J."/>
            <person name="van den Hondel C.A."/>
            <person name="Visser J."/>
            <person name="Oliver S.G."/>
            <person name="Turner G."/>
        </authorList>
    </citation>
    <scope>GENOME REANNOTATION</scope>
    <source>
        <strain evidence="2">FGSC A4 / ATCC 38163 / CBS 112.46 / NRRL 194 / M139</strain>
    </source>
</reference>
<keyword evidence="2" id="KW-1185">Reference proteome</keyword>
<evidence type="ECO:0000313" key="2">
    <source>
        <dbReference type="Proteomes" id="UP000000560"/>
    </source>
</evidence>
<sequence>MYILQNTVEGAQGTWPSLLR</sequence>
<accession>C8VL75</accession>
<organism evidence="1 2">
    <name type="scientific">Emericella nidulans (strain FGSC A4 / ATCC 38163 / CBS 112.46 / NRRL 194 / M139)</name>
    <name type="common">Aspergillus nidulans</name>
    <dbReference type="NCBI Taxonomy" id="227321"/>
    <lineage>
        <taxon>Eukaryota</taxon>
        <taxon>Fungi</taxon>
        <taxon>Dikarya</taxon>
        <taxon>Ascomycota</taxon>
        <taxon>Pezizomycotina</taxon>
        <taxon>Eurotiomycetes</taxon>
        <taxon>Eurotiomycetidae</taxon>
        <taxon>Eurotiales</taxon>
        <taxon>Aspergillaceae</taxon>
        <taxon>Aspergillus</taxon>
        <taxon>Aspergillus subgen. Nidulantes</taxon>
    </lineage>
</organism>
<dbReference type="AlphaFoldDB" id="C8VL75"/>
<protein>
    <submittedName>
        <fullName evidence="1">Uncharacterized protein</fullName>
    </submittedName>
</protein>
<dbReference type="EMBL" id="BN001307">
    <property type="protein sequence ID" value="CBF84529.1"/>
    <property type="molecule type" value="Genomic_DNA"/>
</dbReference>
<reference evidence="2" key="1">
    <citation type="journal article" date="2005" name="Nature">
        <title>Sequencing of Aspergillus nidulans and comparative analysis with A. fumigatus and A. oryzae.</title>
        <authorList>
            <person name="Galagan J.E."/>
            <person name="Calvo S.E."/>
            <person name="Cuomo C."/>
            <person name="Ma L.J."/>
            <person name="Wortman J.R."/>
            <person name="Batzoglou S."/>
            <person name="Lee S.I."/>
            <person name="Basturkmen M."/>
            <person name="Spevak C.C."/>
            <person name="Clutterbuck J."/>
            <person name="Kapitonov V."/>
            <person name="Jurka J."/>
            <person name="Scazzocchio C."/>
            <person name="Farman M."/>
            <person name="Butler J."/>
            <person name="Purcell S."/>
            <person name="Harris S."/>
            <person name="Braus G.H."/>
            <person name="Draht O."/>
            <person name="Busch S."/>
            <person name="D'Enfert C."/>
            <person name="Bouchier C."/>
            <person name="Goldman G.H."/>
            <person name="Bell-Pedersen D."/>
            <person name="Griffiths-Jones S."/>
            <person name="Doonan J.H."/>
            <person name="Yu J."/>
            <person name="Vienken K."/>
            <person name="Pain A."/>
            <person name="Freitag M."/>
            <person name="Selker E.U."/>
            <person name="Archer D.B."/>
            <person name="Penalva M.A."/>
            <person name="Oakley B.R."/>
            <person name="Momany M."/>
            <person name="Tanaka T."/>
            <person name="Kumagai T."/>
            <person name="Asai K."/>
            <person name="Machida M."/>
            <person name="Nierman W.C."/>
            <person name="Denning D.W."/>
            <person name="Caddick M."/>
            <person name="Hynes M."/>
            <person name="Paoletti M."/>
            <person name="Fischer R."/>
            <person name="Miller B."/>
            <person name="Dyer P."/>
            <person name="Sachs M.S."/>
            <person name="Osmani S.A."/>
            <person name="Birren B.W."/>
        </authorList>
    </citation>
    <scope>NUCLEOTIDE SEQUENCE [LARGE SCALE GENOMIC DNA]</scope>
    <source>
        <strain evidence="2">FGSC A4 / ATCC 38163 / CBS 112.46 / NRRL 194 / M139</strain>
    </source>
</reference>